<dbReference type="OrthoDB" id="375688at2157"/>
<protein>
    <submittedName>
        <fullName evidence="1">Uncharacterized protein</fullName>
    </submittedName>
</protein>
<evidence type="ECO:0000313" key="2">
    <source>
        <dbReference type="Proteomes" id="UP000823588"/>
    </source>
</evidence>
<dbReference type="EMBL" id="JAGGKQ010000027">
    <property type="protein sequence ID" value="MBP1923663.1"/>
    <property type="molecule type" value="Genomic_DNA"/>
</dbReference>
<reference evidence="1" key="1">
    <citation type="submission" date="2021-03" db="EMBL/GenBank/DDBJ databases">
        <title>Genomic Encyclopedia of Type Strains, Phase IV (KMG-IV): sequencing the most valuable type-strain genomes for metagenomic binning, comparative biology and taxonomic classification.</title>
        <authorList>
            <person name="Goeker M."/>
        </authorList>
    </citation>
    <scope>NUCLEOTIDE SEQUENCE</scope>
    <source>
        <strain evidence="1">DSM 23564</strain>
    </source>
</reference>
<comment type="caution">
    <text evidence="1">The sequence shown here is derived from an EMBL/GenBank/DDBJ whole genome shotgun (WGS) entry which is preliminary data.</text>
</comment>
<accession>A0A8T4GHP2</accession>
<sequence length="220" mass="24481">MAFIDTEENQYSQYIENRHSQLASEHGRDNVLIAEVDGEVVTLVGDGVGLIEPLDITTTQFTEGIEIDGHRVEPALVPLFEEPVPWFEGNHDLFELTAGGIGKPCALSPTGIVLLDFGKRRFYEDRVERYATNDTLDGIPIVATEADAIASGEHSTWISTDESSVWTYEYVPFVEPVQTTAQLETQLEAVFSNTPNWDELFEATAAVYEDEMAEMRDTDG</sequence>
<gene>
    <name evidence="1" type="ORF">J2751_002708</name>
</gene>
<organism evidence="1 2">
    <name type="scientific">Halorubrum alkaliphilum</name>
    <dbReference type="NCBI Taxonomy" id="261290"/>
    <lineage>
        <taxon>Archaea</taxon>
        <taxon>Methanobacteriati</taxon>
        <taxon>Methanobacteriota</taxon>
        <taxon>Stenosarchaea group</taxon>
        <taxon>Halobacteria</taxon>
        <taxon>Halobacteriales</taxon>
        <taxon>Haloferacaceae</taxon>
        <taxon>Halorubrum</taxon>
    </lineage>
</organism>
<keyword evidence="2" id="KW-1185">Reference proteome</keyword>
<dbReference type="AlphaFoldDB" id="A0A8T4GHP2"/>
<proteinExistence type="predicted"/>
<dbReference type="Proteomes" id="UP000823588">
    <property type="component" value="Unassembled WGS sequence"/>
</dbReference>
<dbReference type="RefSeq" id="WP_209486675.1">
    <property type="nucleotide sequence ID" value="NZ_JAGGKQ010000027.1"/>
</dbReference>
<evidence type="ECO:0000313" key="1">
    <source>
        <dbReference type="EMBL" id="MBP1923663.1"/>
    </source>
</evidence>
<name>A0A8T4GHP2_9EURY</name>